<evidence type="ECO:0000313" key="3">
    <source>
        <dbReference type="EMBL" id="KFG30658.1"/>
    </source>
</evidence>
<dbReference type="OrthoDB" id="354784at2759"/>
<comment type="caution">
    <text evidence="3">The sequence shown here is derived from an EMBL/GenBank/DDBJ whole genome shotgun (WGS) entry which is preliminary data.</text>
</comment>
<feature type="compositionally biased region" description="Polar residues" evidence="2">
    <location>
        <begin position="261"/>
        <end position="270"/>
    </location>
</feature>
<proteinExistence type="inferred from homology"/>
<dbReference type="VEuPathDB" id="ToxoDB:TGDOM2_211300"/>
<dbReference type="InterPro" id="IPR002765">
    <property type="entry name" value="UPF0145_YbjQ-like"/>
</dbReference>
<dbReference type="SUPFAM" id="SSF117782">
    <property type="entry name" value="YbjQ-like"/>
    <property type="match status" value="1"/>
</dbReference>
<reference evidence="3 4" key="1">
    <citation type="submission" date="2014-02" db="EMBL/GenBank/DDBJ databases">
        <authorList>
            <person name="Sibley D."/>
            <person name="Venepally P."/>
            <person name="Karamycheva S."/>
            <person name="Hadjithomas M."/>
            <person name="Khan A."/>
            <person name="Brunk B."/>
            <person name="Roos D."/>
            <person name="Caler E."/>
            <person name="Lorenzi H."/>
        </authorList>
    </citation>
    <scope>NUCLEOTIDE SEQUENCE [LARGE SCALE GENOMIC DNA]</scope>
    <source>
        <strain evidence="3 4">GAB2-2007-GAL-DOM2</strain>
    </source>
</reference>
<organism evidence="3 4">
    <name type="scientific">Toxoplasma gondii GAB2-2007-GAL-DOM2</name>
    <dbReference type="NCBI Taxonomy" id="1130820"/>
    <lineage>
        <taxon>Eukaryota</taxon>
        <taxon>Sar</taxon>
        <taxon>Alveolata</taxon>
        <taxon>Apicomplexa</taxon>
        <taxon>Conoidasida</taxon>
        <taxon>Coccidia</taxon>
        <taxon>Eucoccidiorida</taxon>
        <taxon>Eimeriorina</taxon>
        <taxon>Sarcocystidae</taxon>
        <taxon>Toxoplasma</taxon>
    </lineage>
</organism>
<dbReference type="PANTHER" id="PTHR34068">
    <property type="entry name" value="UPF0145 PROTEIN YBJQ"/>
    <property type="match status" value="1"/>
</dbReference>
<dbReference type="Gene3D" id="3.30.110.70">
    <property type="entry name" value="Hypothetical protein apc22750. Chain B"/>
    <property type="match status" value="1"/>
</dbReference>
<dbReference type="Proteomes" id="UP000028837">
    <property type="component" value="Unassembled WGS sequence"/>
</dbReference>
<evidence type="ECO:0000256" key="1">
    <source>
        <dbReference type="ARBA" id="ARBA00010751"/>
    </source>
</evidence>
<dbReference type="EMBL" id="AHZU02001604">
    <property type="protein sequence ID" value="KFG30658.1"/>
    <property type="molecule type" value="Genomic_DNA"/>
</dbReference>
<accession>A0A086JEU0</accession>
<dbReference type="PANTHER" id="PTHR34068:SF2">
    <property type="entry name" value="UPF0145 PROTEIN SCO3412"/>
    <property type="match status" value="1"/>
</dbReference>
<evidence type="ECO:0000256" key="2">
    <source>
        <dbReference type="SAM" id="MobiDB-lite"/>
    </source>
</evidence>
<dbReference type="InterPro" id="IPR035439">
    <property type="entry name" value="UPF0145_dom_sf"/>
</dbReference>
<gene>
    <name evidence="3" type="ORF">TGDOM2_211300</name>
</gene>
<protein>
    <submittedName>
        <fullName evidence="3">Putative DUF74 family protein</fullName>
    </submittedName>
</protein>
<feature type="region of interest" description="Disordered" evidence="2">
    <location>
        <begin position="227"/>
        <end position="270"/>
    </location>
</feature>
<comment type="similarity">
    <text evidence="1">Belongs to the UPF0145 family.</text>
</comment>
<evidence type="ECO:0000313" key="4">
    <source>
        <dbReference type="Proteomes" id="UP000028837"/>
    </source>
</evidence>
<dbReference type="AlphaFoldDB" id="A0A086JEU0"/>
<name>A0A086JEU0_TOXGO</name>
<dbReference type="Pfam" id="PF01906">
    <property type="entry name" value="YbjQ_1"/>
    <property type="match status" value="1"/>
</dbReference>
<sequence>MFMNAVGYLASKGRLFLPDRIRQHLNTRGKFPASRKSAVVGGAGDLSVDHRVCVLKKTNSSVPAFSLTRLCMSALSDCRRIQCISSCSSRDGNALPRDEAAFRCWSPAVSKHTSSSSIRMLGSARYFASCVSSSMDKASCFELDLSVYGSLPKALSMGNVSPTACNAPVTPSKTHTRENVSLPASSVCPREQFPVRIGGESWCLSQRRVFSSYADFGKQLRGNCATEPKEGKRGSYGGNPPNPSGGSAGRDNACGDREISTSESSDVLVSTTPTIPGYSITGYKGLVQGCSVRSRDVLRMTKVVLMVHLGGEMDDLTTLISRVKREAVNRMCEAASARGANGVVGVRIVSSGTHQKVAVEFSAYGTAVTVAKD</sequence>